<reference evidence="4 5" key="1">
    <citation type="submission" date="2015-10" db="EMBL/GenBank/DDBJ databases">
        <title>Transcriptomic analysis of a linuron degrading triple-species bacterial consortium.</title>
        <authorList>
            <person name="Albers P."/>
        </authorList>
    </citation>
    <scope>NUCLEOTIDE SEQUENCE [LARGE SCALE GENOMIC DNA]</scope>
    <source>
        <strain evidence="4 5">WDL6</strain>
    </source>
</reference>
<dbReference type="EC" id="4.2.1.79" evidence="4"/>
<dbReference type="InterPro" id="IPR042188">
    <property type="entry name" value="MmgE/PrpD_sf_2"/>
</dbReference>
<gene>
    <name evidence="4" type="ORF">APY04_3209</name>
</gene>
<organism evidence="4 5">
    <name type="scientific">Hyphomicrobium sulfonivorans</name>
    <dbReference type="NCBI Taxonomy" id="121290"/>
    <lineage>
        <taxon>Bacteria</taxon>
        <taxon>Pseudomonadati</taxon>
        <taxon>Pseudomonadota</taxon>
        <taxon>Alphaproteobacteria</taxon>
        <taxon>Hyphomicrobiales</taxon>
        <taxon>Hyphomicrobiaceae</taxon>
        <taxon>Hyphomicrobium</taxon>
    </lineage>
</organism>
<name>A0A109B996_HYPSL</name>
<feature type="domain" description="MmgE/PrpD N-terminal" evidence="2">
    <location>
        <begin position="40"/>
        <end position="284"/>
    </location>
</feature>
<evidence type="ECO:0000313" key="4">
    <source>
        <dbReference type="EMBL" id="KWT64541.1"/>
    </source>
</evidence>
<dbReference type="AlphaFoldDB" id="A0A109B996"/>
<evidence type="ECO:0000313" key="5">
    <source>
        <dbReference type="Proteomes" id="UP000059074"/>
    </source>
</evidence>
<dbReference type="InterPro" id="IPR042183">
    <property type="entry name" value="MmgE/PrpD_sf_1"/>
</dbReference>
<dbReference type="Pfam" id="PF03972">
    <property type="entry name" value="MmgE_PrpD_N"/>
    <property type="match status" value="1"/>
</dbReference>
<dbReference type="Proteomes" id="UP000059074">
    <property type="component" value="Unassembled WGS sequence"/>
</dbReference>
<keyword evidence="5" id="KW-1185">Reference proteome</keyword>
<dbReference type="EMBL" id="LMTR01000091">
    <property type="protein sequence ID" value="KWT64541.1"/>
    <property type="molecule type" value="Genomic_DNA"/>
</dbReference>
<keyword evidence="4" id="KW-0456">Lyase</keyword>
<evidence type="ECO:0000259" key="2">
    <source>
        <dbReference type="Pfam" id="PF03972"/>
    </source>
</evidence>
<comment type="caution">
    <text evidence="4">The sequence shown here is derived from an EMBL/GenBank/DDBJ whole genome shotgun (WGS) entry which is preliminary data.</text>
</comment>
<protein>
    <submittedName>
        <fullName evidence="4">2-methylcitrate dehydratase</fullName>
        <ecNumber evidence="4">4.2.1.79</ecNumber>
    </submittedName>
</protein>
<accession>A0A109B996</accession>
<dbReference type="PANTHER" id="PTHR16943:SF8">
    <property type="entry name" value="2-METHYLCITRATE DEHYDRATASE"/>
    <property type="match status" value="1"/>
</dbReference>
<dbReference type="InterPro" id="IPR036148">
    <property type="entry name" value="MmgE/PrpD_sf"/>
</dbReference>
<evidence type="ECO:0000256" key="1">
    <source>
        <dbReference type="ARBA" id="ARBA00006174"/>
    </source>
</evidence>
<dbReference type="InterPro" id="IPR045337">
    <property type="entry name" value="MmgE_PrpD_C"/>
</dbReference>
<dbReference type="PANTHER" id="PTHR16943">
    <property type="entry name" value="2-METHYLCITRATE DEHYDRATASE-RELATED"/>
    <property type="match status" value="1"/>
</dbReference>
<feature type="domain" description="MmgE/PrpD C-terminal" evidence="3">
    <location>
        <begin position="307"/>
        <end position="492"/>
    </location>
</feature>
<dbReference type="InterPro" id="IPR045336">
    <property type="entry name" value="MmgE_PrpD_N"/>
</dbReference>
<sequence length="538" mass="58251">MGFADIANGEFAPFPAAMEAAVKQHRVRTYRSADRLPREQQLAWKIAEVAADPVAVEPLVAEMIGNRVIDSAGVAVAALGQRAVAAARAQAMCHTAARGAMVFGLSAQRPVSPEWAAWANGVAIAELDFHDTFFAADYAHPADNIPPVLAVAQHCGLDGAALVRGLAAAYQIHVALTKGICLHSHRIDHVAHLAPAAAAGIGAALNLPVEVIYQAVQQALHVSTATRQARKGEISSWRAYAPALAGKQAVEAVDRAMRGERAPSPAWEGEDGLIAWMLEGPDAAYHVPLPEPGEPKRAILETYAKEHSAGYQGQAMIDLAFRLRRRIPDLTQIERITIETSQHTHVIAGSGANDPQKYDPDASRETLAHSVMYIFAVALEDGAWHHERSYAPERACRPTTVELWRKIETLEDAHWTRRYLSTDPTDKAFGGLVVVKLQDGSFLSDELAMSNAHPLGASPFHRKRYIEKFRALCDGHVRAGEQERFLDLAQQLPTLTRQGVSGLTLTAEPCALGTHSPRGIFDYADGADDAVIVHAFAR</sequence>
<dbReference type="Gene3D" id="3.30.1330.120">
    <property type="entry name" value="2-methylcitrate dehydratase PrpD"/>
    <property type="match status" value="1"/>
</dbReference>
<dbReference type="InterPro" id="IPR005656">
    <property type="entry name" value="MmgE_PrpD"/>
</dbReference>
<dbReference type="Pfam" id="PF19305">
    <property type="entry name" value="MmgE_PrpD_C"/>
    <property type="match status" value="1"/>
</dbReference>
<dbReference type="PATRIC" id="fig|121290.4.peg.2047"/>
<evidence type="ECO:0000259" key="3">
    <source>
        <dbReference type="Pfam" id="PF19305"/>
    </source>
</evidence>
<dbReference type="STRING" id="121290.APY04_3209"/>
<dbReference type="GO" id="GO:0047547">
    <property type="term" value="F:2-methylcitrate dehydratase activity"/>
    <property type="evidence" value="ECO:0007669"/>
    <property type="project" value="UniProtKB-EC"/>
</dbReference>
<comment type="similarity">
    <text evidence="1">Belongs to the PrpD family.</text>
</comment>
<dbReference type="SUPFAM" id="SSF103378">
    <property type="entry name" value="2-methylcitrate dehydratase PrpD"/>
    <property type="match status" value="1"/>
</dbReference>
<dbReference type="Gene3D" id="1.10.4100.10">
    <property type="entry name" value="2-methylcitrate dehydratase PrpD"/>
    <property type="match status" value="1"/>
</dbReference>
<proteinExistence type="inferred from homology"/>